<dbReference type="RefSeq" id="WP_146780835.1">
    <property type="nucleotide sequence ID" value="NZ_CP042434.1"/>
</dbReference>
<dbReference type="Pfam" id="PF20391">
    <property type="entry name" value="DUF6686"/>
    <property type="match status" value="1"/>
</dbReference>
<keyword evidence="2" id="KW-1185">Reference proteome</keyword>
<proteinExistence type="predicted"/>
<dbReference type="InterPro" id="IPR046508">
    <property type="entry name" value="DUF6686"/>
</dbReference>
<dbReference type="OrthoDB" id="957491at2"/>
<dbReference type="AlphaFoldDB" id="A0A5B8VIP1"/>
<sequence length="109" mass="12548">MCDFNNLHTSENGFILRCRSCGYYQIGFAGMMLSINQEDYQKFALLIEHLSEKQTPVEKRDCRHIIIPTPYYGVNMLLSKNEINELQALIFRADSEQVAQSMIAMLTHG</sequence>
<protein>
    <submittedName>
        <fullName evidence="1">Uncharacterized protein</fullName>
    </submittedName>
</protein>
<evidence type="ECO:0000313" key="2">
    <source>
        <dbReference type="Proteomes" id="UP000321291"/>
    </source>
</evidence>
<gene>
    <name evidence="1" type="ORF">FSB73_07025</name>
</gene>
<dbReference type="EMBL" id="CP042434">
    <property type="protein sequence ID" value="QEC71457.1"/>
    <property type="molecule type" value="Genomic_DNA"/>
</dbReference>
<accession>A0A5B8VIP1</accession>
<dbReference type="KEGG" id="agi:FSB73_07025"/>
<organism evidence="1 2">
    <name type="scientific">Arachidicoccus ginsenosidivorans</name>
    <dbReference type="NCBI Taxonomy" id="496057"/>
    <lineage>
        <taxon>Bacteria</taxon>
        <taxon>Pseudomonadati</taxon>
        <taxon>Bacteroidota</taxon>
        <taxon>Chitinophagia</taxon>
        <taxon>Chitinophagales</taxon>
        <taxon>Chitinophagaceae</taxon>
        <taxon>Arachidicoccus</taxon>
    </lineage>
</organism>
<name>A0A5B8VIP1_9BACT</name>
<dbReference type="Proteomes" id="UP000321291">
    <property type="component" value="Chromosome"/>
</dbReference>
<evidence type="ECO:0000313" key="1">
    <source>
        <dbReference type="EMBL" id="QEC71457.1"/>
    </source>
</evidence>
<reference evidence="1 2" key="1">
    <citation type="journal article" date="2017" name="Int. J. Syst. Evol. Microbiol.">
        <title>Arachidicoccus ginsenosidivorans sp. nov., with ginsenoside-converting activity isolated from ginseng cultivating soil.</title>
        <authorList>
            <person name="Siddiqi M.Z."/>
            <person name="Aslam Z."/>
            <person name="Im W.T."/>
        </authorList>
    </citation>
    <scope>NUCLEOTIDE SEQUENCE [LARGE SCALE GENOMIC DNA]</scope>
    <source>
        <strain evidence="1 2">Gsoil 809</strain>
    </source>
</reference>